<comment type="caution">
    <text evidence="1">The sequence shown here is derived from an EMBL/GenBank/DDBJ whole genome shotgun (WGS) entry which is preliminary data.</text>
</comment>
<name>A0AAW2V1L3_SESRA</name>
<organism evidence="1">
    <name type="scientific">Sesamum radiatum</name>
    <name type="common">Black benniseed</name>
    <dbReference type="NCBI Taxonomy" id="300843"/>
    <lineage>
        <taxon>Eukaryota</taxon>
        <taxon>Viridiplantae</taxon>
        <taxon>Streptophyta</taxon>
        <taxon>Embryophyta</taxon>
        <taxon>Tracheophyta</taxon>
        <taxon>Spermatophyta</taxon>
        <taxon>Magnoliopsida</taxon>
        <taxon>eudicotyledons</taxon>
        <taxon>Gunneridae</taxon>
        <taxon>Pentapetalae</taxon>
        <taxon>asterids</taxon>
        <taxon>lamiids</taxon>
        <taxon>Lamiales</taxon>
        <taxon>Pedaliaceae</taxon>
        <taxon>Sesamum</taxon>
    </lineage>
</organism>
<reference evidence="1" key="1">
    <citation type="submission" date="2020-06" db="EMBL/GenBank/DDBJ databases">
        <authorList>
            <person name="Li T."/>
            <person name="Hu X."/>
            <person name="Zhang T."/>
            <person name="Song X."/>
            <person name="Zhang H."/>
            <person name="Dai N."/>
            <person name="Sheng W."/>
            <person name="Hou X."/>
            <person name="Wei L."/>
        </authorList>
    </citation>
    <scope>NUCLEOTIDE SEQUENCE</scope>
    <source>
        <strain evidence="1">G02</strain>
        <tissue evidence="1">Leaf</tissue>
    </source>
</reference>
<proteinExistence type="predicted"/>
<dbReference type="AlphaFoldDB" id="A0AAW2V1L3"/>
<evidence type="ECO:0000313" key="1">
    <source>
        <dbReference type="EMBL" id="KAL0423489.1"/>
    </source>
</evidence>
<accession>A0AAW2V1L3</accession>
<sequence>MAICGRMLVVVVVGCGGISWRLGHYTIGLVWITASDVALDHLDLITQVVTLPLWQRGRRSSGAIGL</sequence>
<reference evidence="1" key="2">
    <citation type="journal article" date="2024" name="Plant">
        <title>Genomic evolution and insights into agronomic trait innovations of Sesamum species.</title>
        <authorList>
            <person name="Miao H."/>
            <person name="Wang L."/>
            <person name="Qu L."/>
            <person name="Liu H."/>
            <person name="Sun Y."/>
            <person name="Le M."/>
            <person name="Wang Q."/>
            <person name="Wei S."/>
            <person name="Zheng Y."/>
            <person name="Lin W."/>
            <person name="Duan Y."/>
            <person name="Cao H."/>
            <person name="Xiong S."/>
            <person name="Wang X."/>
            <person name="Wei L."/>
            <person name="Li C."/>
            <person name="Ma Q."/>
            <person name="Ju M."/>
            <person name="Zhao R."/>
            <person name="Li G."/>
            <person name="Mu C."/>
            <person name="Tian Q."/>
            <person name="Mei H."/>
            <person name="Zhang T."/>
            <person name="Gao T."/>
            <person name="Zhang H."/>
        </authorList>
    </citation>
    <scope>NUCLEOTIDE SEQUENCE</scope>
    <source>
        <strain evidence="1">G02</strain>
    </source>
</reference>
<protein>
    <submittedName>
        <fullName evidence="1">Uncharacterized protein</fullName>
    </submittedName>
</protein>
<gene>
    <name evidence="1" type="ORF">Sradi_0883700</name>
</gene>
<dbReference type="EMBL" id="JACGWJ010000004">
    <property type="protein sequence ID" value="KAL0423489.1"/>
    <property type="molecule type" value="Genomic_DNA"/>
</dbReference>